<evidence type="ECO:0000259" key="7">
    <source>
        <dbReference type="PROSITE" id="PS51900"/>
    </source>
</evidence>
<dbReference type="PANTHER" id="PTHR30629">
    <property type="entry name" value="PROPHAGE INTEGRASE"/>
    <property type="match status" value="1"/>
</dbReference>
<keyword evidence="3 5" id="KW-0238">DNA-binding</keyword>
<evidence type="ECO:0000256" key="1">
    <source>
        <dbReference type="ARBA" id="ARBA00008857"/>
    </source>
</evidence>
<dbReference type="PROSITE" id="PS51900">
    <property type="entry name" value="CB"/>
    <property type="match status" value="1"/>
</dbReference>
<evidence type="ECO:0000256" key="5">
    <source>
        <dbReference type="PROSITE-ProRule" id="PRU01248"/>
    </source>
</evidence>
<sequence>MPKFAKELTAAAVAKLREPGRYPVGGAAGLHLRITDSGARLWVHRIMVDGKRRDIGLGRLEDVSLSQARDAARDKSRMVRQGLDPLPAPQLAPVAKVVRTFRATAEEYVESKRDGWRNEKHRAQWTATLEAYAYPEIGEKDVGEIGIDDVLRVLRPIWSSKTETATRLRGRIESVLGYAAVRDGRSGINPASWRGVLDKILPAPDKVRTREHHPAMPIAEAPAFMLALEEVGGMSALALRFLILTAARSGEVRGASWSEVDLQAGIWAVPAERMKAGAAHRVPLSTQALALLQGLPRFAGSELLFPSPRGGQLADMAMTALMRRRGLAYVPHGFRSTFRDWAGDHTEYPREIVEAALAHAVGNRVEAAYRRKDALERRRPLMQDWADFLAPTPHVATEAGQTPATP</sequence>
<dbReference type="Gene3D" id="1.10.443.10">
    <property type="entry name" value="Intergrase catalytic core"/>
    <property type="match status" value="1"/>
</dbReference>
<name>A0ABN4SG41_9BURK</name>
<accession>A0ABN4SG41</accession>
<dbReference type="InterPro" id="IPR038488">
    <property type="entry name" value="Integrase_DNA-bd_sf"/>
</dbReference>
<evidence type="ECO:0000256" key="4">
    <source>
        <dbReference type="ARBA" id="ARBA00023172"/>
    </source>
</evidence>
<evidence type="ECO:0000313" key="8">
    <source>
        <dbReference type="EMBL" id="AOV02446.1"/>
    </source>
</evidence>
<proteinExistence type="inferred from homology"/>
<dbReference type="EMBL" id="CP017420">
    <property type="protein sequence ID" value="AOV02446.1"/>
    <property type="molecule type" value="Genomic_DNA"/>
</dbReference>
<reference evidence="8 9" key="1">
    <citation type="submission" date="2016-09" db="EMBL/GenBank/DDBJ databases">
        <title>Complete genome sequence of Deltia acidovorans CM13 isolated from murine proximal colonic tissue.</title>
        <authorList>
            <person name="Saffarian A."/>
        </authorList>
    </citation>
    <scope>NUCLEOTIDE SEQUENCE [LARGE SCALE GENOMIC DNA]</scope>
    <source>
        <strain evidence="8 9">CM13</strain>
    </source>
</reference>
<feature type="domain" description="Core-binding (CB)" evidence="7">
    <location>
        <begin position="99"/>
        <end position="180"/>
    </location>
</feature>
<dbReference type="CDD" id="cd00801">
    <property type="entry name" value="INT_P4_C"/>
    <property type="match status" value="1"/>
</dbReference>
<dbReference type="Gene3D" id="1.10.150.130">
    <property type="match status" value="1"/>
</dbReference>
<comment type="similarity">
    <text evidence="1">Belongs to the 'phage' integrase family.</text>
</comment>
<evidence type="ECO:0000259" key="6">
    <source>
        <dbReference type="PROSITE" id="PS51898"/>
    </source>
</evidence>
<dbReference type="InterPro" id="IPR002104">
    <property type="entry name" value="Integrase_catalytic"/>
</dbReference>
<dbReference type="InterPro" id="IPR025166">
    <property type="entry name" value="Integrase_DNA_bind_dom"/>
</dbReference>
<dbReference type="Pfam" id="PF13356">
    <property type="entry name" value="Arm-DNA-bind_3"/>
    <property type="match status" value="1"/>
</dbReference>
<evidence type="ECO:0000256" key="3">
    <source>
        <dbReference type="ARBA" id="ARBA00023125"/>
    </source>
</evidence>
<dbReference type="SUPFAM" id="SSF56349">
    <property type="entry name" value="DNA breaking-rejoining enzymes"/>
    <property type="match status" value="1"/>
</dbReference>
<gene>
    <name evidence="8" type="ORF">BI380_14410</name>
</gene>
<dbReference type="InterPro" id="IPR013762">
    <property type="entry name" value="Integrase-like_cat_sf"/>
</dbReference>
<dbReference type="Gene3D" id="3.30.160.390">
    <property type="entry name" value="Integrase, DNA-binding domain"/>
    <property type="match status" value="1"/>
</dbReference>
<dbReference type="InterPro" id="IPR011010">
    <property type="entry name" value="DNA_brk_join_enz"/>
</dbReference>
<dbReference type="InterPro" id="IPR044068">
    <property type="entry name" value="CB"/>
</dbReference>
<dbReference type="Pfam" id="PF22022">
    <property type="entry name" value="Phage_int_M"/>
    <property type="match status" value="1"/>
</dbReference>
<keyword evidence="9" id="KW-1185">Reference proteome</keyword>
<dbReference type="PANTHER" id="PTHR30629:SF2">
    <property type="entry name" value="PROPHAGE INTEGRASE INTS-RELATED"/>
    <property type="match status" value="1"/>
</dbReference>
<keyword evidence="2" id="KW-0229">DNA integration</keyword>
<dbReference type="InterPro" id="IPR053876">
    <property type="entry name" value="Phage_int_M"/>
</dbReference>
<organism evidence="8 9">
    <name type="scientific">Delftia tsuruhatensis</name>
    <dbReference type="NCBI Taxonomy" id="180282"/>
    <lineage>
        <taxon>Bacteria</taxon>
        <taxon>Pseudomonadati</taxon>
        <taxon>Pseudomonadota</taxon>
        <taxon>Betaproteobacteria</taxon>
        <taxon>Burkholderiales</taxon>
        <taxon>Comamonadaceae</taxon>
        <taxon>Delftia</taxon>
    </lineage>
</organism>
<dbReference type="Proteomes" id="UP000095607">
    <property type="component" value="Chromosome"/>
</dbReference>
<dbReference type="InterPro" id="IPR050808">
    <property type="entry name" value="Phage_Integrase"/>
</dbReference>
<evidence type="ECO:0000256" key="2">
    <source>
        <dbReference type="ARBA" id="ARBA00022908"/>
    </source>
</evidence>
<dbReference type="Pfam" id="PF00589">
    <property type="entry name" value="Phage_integrase"/>
    <property type="match status" value="1"/>
</dbReference>
<keyword evidence="4" id="KW-0233">DNA recombination</keyword>
<protein>
    <submittedName>
        <fullName evidence="8">Integrase</fullName>
    </submittedName>
</protein>
<dbReference type="InterPro" id="IPR010998">
    <property type="entry name" value="Integrase_recombinase_N"/>
</dbReference>
<feature type="domain" description="Tyr recombinase" evidence="6">
    <location>
        <begin position="211"/>
        <end position="382"/>
    </location>
</feature>
<dbReference type="PROSITE" id="PS51898">
    <property type="entry name" value="TYR_RECOMBINASE"/>
    <property type="match status" value="1"/>
</dbReference>
<evidence type="ECO:0000313" key="9">
    <source>
        <dbReference type="Proteomes" id="UP000095607"/>
    </source>
</evidence>
<dbReference type="RefSeq" id="WP_046241638.1">
    <property type="nucleotide sequence ID" value="NZ_CBCSDN010000059.1"/>
</dbReference>